<evidence type="ECO:0000256" key="1">
    <source>
        <dbReference type="ARBA" id="ARBA00004642"/>
    </source>
</evidence>
<dbReference type="GO" id="GO:0007059">
    <property type="term" value="P:chromosome segregation"/>
    <property type="evidence" value="ECO:0007669"/>
    <property type="project" value="UniProtKB-KW"/>
</dbReference>
<keyword evidence="8" id="KW-0131">Cell cycle</keyword>
<dbReference type="Pfam" id="PF01585">
    <property type="entry name" value="G-patch"/>
    <property type="match status" value="1"/>
</dbReference>
<gene>
    <name evidence="13" type="ORF">P4O66_014681</name>
</gene>
<feature type="region of interest" description="Disordered" evidence="10">
    <location>
        <begin position="36"/>
        <end position="137"/>
    </location>
</feature>
<accession>A0AAD8Z3L2</accession>
<keyword evidence="14" id="KW-1185">Reference proteome</keyword>
<evidence type="ECO:0000313" key="13">
    <source>
        <dbReference type="EMBL" id="KAK1790838.1"/>
    </source>
</evidence>
<dbReference type="SUPFAM" id="SSF109905">
    <property type="entry name" value="Surp module (SWAP domain)"/>
    <property type="match status" value="2"/>
</dbReference>
<evidence type="ECO:0000256" key="8">
    <source>
        <dbReference type="ARBA" id="ARBA00023306"/>
    </source>
</evidence>
<evidence type="ECO:0000259" key="11">
    <source>
        <dbReference type="PROSITE" id="PS50128"/>
    </source>
</evidence>
<evidence type="ECO:0000256" key="9">
    <source>
        <dbReference type="ARBA" id="ARBA00030523"/>
    </source>
</evidence>
<protein>
    <recommendedName>
        <fullName evidence="3">MAU2 chromatid cohesion factor homolog</fullName>
    </recommendedName>
    <alternativeName>
        <fullName evidence="9">Cohesin loading complex subunit SCC4 homolog</fullName>
    </alternativeName>
</protein>
<evidence type="ECO:0000259" key="12">
    <source>
        <dbReference type="PROSITE" id="PS50174"/>
    </source>
</evidence>
<evidence type="ECO:0000256" key="3">
    <source>
        <dbReference type="ARBA" id="ARBA00017198"/>
    </source>
</evidence>
<name>A0AAD8Z3L2_9TELE</name>
<dbReference type="SMART" id="SM00443">
    <property type="entry name" value="G_patch"/>
    <property type="match status" value="1"/>
</dbReference>
<dbReference type="GO" id="GO:0051301">
    <property type="term" value="P:cell division"/>
    <property type="evidence" value="ECO:0007669"/>
    <property type="project" value="UniProtKB-KW"/>
</dbReference>
<evidence type="ECO:0000256" key="4">
    <source>
        <dbReference type="ARBA" id="ARBA00022618"/>
    </source>
</evidence>
<keyword evidence="6" id="KW-0159">Chromosome partition</keyword>
<dbReference type="GO" id="GO:0007064">
    <property type="term" value="P:mitotic sister chromatid cohesion"/>
    <property type="evidence" value="ECO:0007669"/>
    <property type="project" value="InterPro"/>
</dbReference>
<keyword evidence="7" id="KW-0539">Nucleus</keyword>
<feature type="domain" description="SURP motif" evidence="11">
    <location>
        <begin position="219"/>
        <end position="261"/>
    </location>
</feature>
<feature type="compositionally biased region" description="Low complexity" evidence="10">
    <location>
        <begin position="104"/>
        <end position="131"/>
    </location>
</feature>
<evidence type="ECO:0000256" key="5">
    <source>
        <dbReference type="ARBA" id="ARBA00022776"/>
    </source>
</evidence>
<dbReference type="GO" id="GO:0006396">
    <property type="term" value="P:RNA processing"/>
    <property type="evidence" value="ECO:0007669"/>
    <property type="project" value="InterPro"/>
</dbReference>
<dbReference type="InterPro" id="IPR000467">
    <property type="entry name" value="G_patch_dom"/>
</dbReference>
<comment type="subcellular location">
    <subcellularLocation>
        <location evidence="1">Nucleus</location>
        <location evidence="1">Nucleoplasm</location>
    </subcellularLocation>
</comment>
<feature type="region of interest" description="Disordered" evidence="10">
    <location>
        <begin position="369"/>
        <end position="416"/>
    </location>
</feature>
<dbReference type="EMBL" id="JAROKS010000021">
    <property type="protein sequence ID" value="KAK1790838.1"/>
    <property type="molecule type" value="Genomic_DNA"/>
</dbReference>
<comment type="caution">
    <text evidence="13">The sequence shown here is derived from an EMBL/GenBank/DDBJ whole genome shotgun (WGS) entry which is preliminary data.</text>
</comment>
<organism evidence="13 14">
    <name type="scientific">Electrophorus voltai</name>
    <dbReference type="NCBI Taxonomy" id="2609070"/>
    <lineage>
        <taxon>Eukaryota</taxon>
        <taxon>Metazoa</taxon>
        <taxon>Chordata</taxon>
        <taxon>Craniata</taxon>
        <taxon>Vertebrata</taxon>
        <taxon>Euteleostomi</taxon>
        <taxon>Actinopterygii</taxon>
        <taxon>Neopterygii</taxon>
        <taxon>Teleostei</taxon>
        <taxon>Ostariophysi</taxon>
        <taxon>Gymnotiformes</taxon>
        <taxon>Gymnotoidei</taxon>
        <taxon>Gymnotidae</taxon>
        <taxon>Electrophorus</taxon>
    </lineage>
</organism>
<feature type="domain" description="G-patch" evidence="12">
    <location>
        <begin position="574"/>
        <end position="621"/>
    </location>
</feature>
<dbReference type="PROSITE" id="PS50174">
    <property type="entry name" value="G_PATCH"/>
    <property type="match status" value="1"/>
</dbReference>
<evidence type="ECO:0000256" key="6">
    <source>
        <dbReference type="ARBA" id="ARBA00022829"/>
    </source>
</evidence>
<dbReference type="InterPro" id="IPR035967">
    <property type="entry name" value="SWAP/Surp_sf"/>
</dbReference>
<evidence type="ECO:0000256" key="2">
    <source>
        <dbReference type="ARBA" id="ARBA00008585"/>
    </source>
</evidence>
<evidence type="ECO:0000256" key="7">
    <source>
        <dbReference type="ARBA" id="ARBA00023242"/>
    </source>
</evidence>
<dbReference type="SMART" id="SM00648">
    <property type="entry name" value="SWAP"/>
    <property type="match status" value="2"/>
</dbReference>
<dbReference type="InterPro" id="IPR011990">
    <property type="entry name" value="TPR-like_helical_dom_sf"/>
</dbReference>
<proteinExistence type="inferred from homology"/>
<reference evidence="13" key="1">
    <citation type="submission" date="2023-03" db="EMBL/GenBank/DDBJ databases">
        <title>Electrophorus voltai genome.</title>
        <authorList>
            <person name="Bian C."/>
        </authorList>
    </citation>
    <scope>NUCLEOTIDE SEQUENCE</scope>
    <source>
        <strain evidence="13">CB-2022</strain>
        <tissue evidence="13">Muscle</tissue>
    </source>
</reference>
<dbReference type="GO" id="GO:0003723">
    <property type="term" value="F:RNA binding"/>
    <property type="evidence" value="ECO:0007669"/>
    <property type="project" value="InterPro"/>
</dbReference>
<dbReference type="Pfam" id="PF01805">
    <property type="entry name" value="Surp"/>
    <property type="match status" value="2"/>
</dbReference>
<dbReference type="FunFam" id="1.25.40.10:FF:000604">
    <property type="entry name" value="MAU2 sister chromatid cohesion factor"/>
    <property type="match status" value="1"/>
</dbReference>
<dbReference type="Gene3D" id="1.25.40.10">
    <property type="entry name" value="Tetratricopeptide repeat domain"/>
    <property type="match status" value="2"/>
</dbReference>
<dbReference type="Pfam" id="PF10345">
    <property type="entry name" value="Cohesin_load"/>
    <property type="match status" value="1"/>
</dbReference>
<sequence>MESNDAGRGGWKNKFAQKSKINVIMRQEELIAQKKREIEAKMAEQAKQNMSAPSKPLPQSPPSSQGPSSNKFVNDGSFLQQFLQMQKEKSNTDSVCNSDSRIHTSSSSSSSSPSSSSSSSQSPATAASQTQKKSILVGKRPGLGVSSMLSQFKSYSQPRKSLLQIPRPSVFSSPDEDEDEEDDAPFLEIKVCSCEYVSCAGVLISCLVSPPEDEDLGLIIDRMAAFIAEGGPELERKAVEDYKDNPVFSFLVEKDSKEYLYFRKRVAQLRQEIHAKDSSTRADVDESTRKVAEKLARFVADGGPEVEAIATKHNHDNPAFRFLYDHQSPAHRFYKAKVEEYRQSKNSSTASPHLEPLPASERLVTMLHSSASSSARVEPRDQEAGPASSKRKRKSRWGAEDDKVELPIPPIVAPEMPTDQETASLSAQELRGLGYKKGKPVGLVGVTELSEDQKKQLKEQQEMQEMFDMIMKHKRAMQEMQLMWEKAVRDHQHEYDSDEEIDSQAGTWEHRLRKMEMEKTREWAEQLTEMGKGKHFIGDFLPPDELEKFMETFKALKEGRDPDYSEYKEFKLTVENIGFKMLMKMGWKEGEGLGTEGQGIKTPVNRGTTAVDGAGFGVDRPAELSKNDDEYDAFRKRMMLAYRFRPNPLAVVVFVVIVVKMATGGEAPEPWYLALLGFAEHFRTSSPPKIRLCVHCLQAVFQFKPPQRVEARTHLQLGSVLYHHTKNSDLARNHLEKAVSQFEDVKFEAASLLSELYCQQNLVDSAKPLLRKAIQISQQTPYWHCRLLFQLAQLHTLEKDLVSACDLLGVGAEYARVVGSEYTRHGQLALFLLSKGMLLLMERKLQEVHPLLTLCGQIVENWQGNPIQKESLRVFFLVLQVTHYLDAGQVKSVKPCLKQLQQCIQTISTLHDDEILPSNPADLFHWLPKEHMCVLVYLVTVMHSMQAGYLEKAQKYTDKALMQLEKLKMLDCSPILSSFQVILLEHIIMCRLVTGHKATALQEISQVCQLCQQSPRLFSNHAAQLHTLLGLYCISVNCMDNAEAQFTTALRLTTHQELWTFIVTNLASVYIREGNRHQELYSLLERINPDHNFPVSSHCLRAAAFYIRGLLSFFQGRYNEAKRFLRETLKMSNAEDLNRLTACSLVLLGHIFYVLGNHRESNNMVVPAMQLASKIPDMSVQLWSSALLKDLNKACGNTIDAHEAAQMHQNFSQQLLQDHIAACSLPEHNLISVMDRWTSSSADPSSEWTDNQSGQPALNIQRTLYTLILTPSLSVSTRIVHTEQSDHVSERRQPRHRSGCVRQDTWLLRLETKTRCHAEDGFLHEARNGLRSGCAVEQLSRVRLTTGRCMFLERNTPAVHTEASPEVLGNGEKDQTVAAGNWVGGSPLSLDDQQDNRILFGHLPFVKLMGHYTLVVRVQTVPASECMGGYALFERQITHGSPDSRLQLLAPSQLMGLERGCLRRGLQHSDQIQDQPDWLGLRTCLPLPHP</sequence>
<keyword evidence="5" id="KW-0498">Mitosis</keyword>
<dbReference type="InterPro" id="IPR019440">
    <property type="entry name" value="MAU2"/>
</dbReference>
<dbReference type="InterPro" id="IPR019734">
    <property type="entry name" value="TPR_rpt"/>
</dbReference>
<dbReference type="Gene3D" id="1.10.10.790">
    <property type="entry name" value="Surp module"/>
    <property type="match status" value="2"/>
</dbReference>
<keyword evidence="4" id="KW-0132">Cell division</keyword>
<comment type="similarity">
    <text evidence="2">Belongs to the SCC4/mau-2 family.</text>
</comment>
<dbReference type="PANTHER" id="PTHR21394">
    <property type="entry name" value="MAU2 CHROMATID COHESION FACTOR HOMOLOG"/>
    <property type="match status" value="1"/>
</dbReference>
<dbReference type="Proteomes" id="UP001239994">
    <property type="component" value="Unassembled WGS sequence"/>
</dbReference>
<dbReference type="GO" id="GO:0005654">
    <property type="term" value="C:nucleoplasm"/>
    <property type="evidence" value="ECO:0007669"/>
    <property type="project" value="UniProtKB-SubCell"/>
</dbReference>
<feature type="domain" description="SURP motif" evidence="11">
    <location>
        <begin position="291"/>
        <end position="334"/>
    </location>
</feature>
<dbReference type="PROSITE" id="PS50128">
    <property type="entry name" value="SURP"/>
    <property type="match status" value="2"/>
</dbReference>
<evidence type="ECO:0000256" key="10">
    <source>
        <dbReference type="SAM" id="MobiDB-lite"/>
    </source>
</evidence>
<evidence type="ECO:0000313" key="14">
    <source>
        <dbReference type="Proteomes" id="UP001239994"/>
    </source>
</evidence>
<dbReference type="SMART" id="SM00028">
    <property type="entry name" value="TPR"/>
    <property type="match status" value="4"/>
</dbReference>
<dbReference type="SUPFAM" id="SSF48452">
    <property type="entry name" value="TPR-like"/>
    <property type="match status" value="2"/>
</dbReference>
<dbReference type="InterPro" id="IPR000061">
    <property type="entry name" value="Surp"/>
</dbReference>